<dbReference type="InterPro" id="IPR008920">
    <property type="entry name" value="TF_FadR/GntR_C"/>
</dbReference>
<keyword evidence="3" id="KW-0804">Transcription</keyword>
<dbReference type="InterPro" id="IPR000524">
    <property type="entry name" value="Tscrpt_reg_HTH_GntR"/>
</dbReference>
<dbReference type="Gene3D" id="1.10.10.10">
    <property type="entry name" value="Winged helix-like DNA-binding domain superfamily/Winged helix DNA-binding domain"/>
    <property type="match status" value="1"/>
</dbReference>
<protein>
    <submittedName>
        <fullName evidence="5">GntR family transcriptional regulator</fullName>
    </submittedName>
</protein>
<dbReference type="Proteomes" id="UP001320148">
    <property type="component" value="Chromosome"/>
</dbReference>
<keyword evidence="6" id="KW-1185">Reference proteome</keyword>
<dbReference type="Pfam" id="PF00392">
    <property type="entry name" value="GntR"/>
    <property type="match status" value="1"/>
</dbReference>
<dbReference type="Pfam" id="PF07729">
    <property type="entry name" value="FCD"/>
    <property type="match status" value="1"/>
</dbReference>
<dbReference type="CDD" id="cd07377">
    <property type="entry name" value="WHTH_GntR"/>
    <property type="match status" value="1"/>
</dbReference>
<evidence type="ECO:0000259" key="4">
    <source>
        <dbReference type="PROSITE" id="PS50949"/>
    </source>
</evidence>
<evidence type="ECO:0000256" key="2">
    <source>
        <dbReference type="ARBA" id="ARBA00023125"/>
    </source>
</evidence>
<dbReference type="PANTHER" id="PTHR43537:SF5">
    <property type="entry name" value="UXU OPERON TRANSCRIPTIONAL REGULATOR"/>
    <property type="match status" value="1"/>
</dbReference>
<dbReference type="RefSeq" id="WP_236889601.1">
    <property type="nucleotide sequence ID" value="NZ_AP024488.1"/>
</dbReference>
<dbReference type="EMBL" id="AP024488">
    <property type="protein sequence ID" value="BCS98192.1"/>
    <property type="molecule type" value="Genomic_DNA"/>
</dbReference>
<keyword evidence="1" id="KW-0805">Transcription regulation</keyword>
<dbReference type="InterPro" id="IPR011711">
    <property type="entry name" value="GntR_C"/>
</dbReference>
<dbReference type="InterPro" id="IPR036388">
    <property type="entry name" value="WH-like_DNA-bd_sf"/>
</dbReference>
<feature type="domain" description="HTH gntR-type" evidence="4">
    <location>
        <begin position="8"/>
        <end position="76"/>
    </location>
</feature>
<dbReference type="SUPFAM" id="SSF46785">
    <property type="entry name" value="Winged helix' DNA-binding domain"/>
    <property type="match status" value="1"/>
</dbReference>
<keyword evidence="2" id="KW-0238">DNA-binding</keyword>
<dbReference type="PROSITE" id="PS50949">
    <property type="entry name" value="HTH_GNTR"/>
    <property type="match status" value="1"/>
</dbReference>
<evidence type="ECO:0000256" key="3">
    <source>
        <dbReference type="ARBA" id="ARBA00023163"/>
    </source>
</evidence>
<reference evidence="5 6" key="1">
    <citation type="submission" date="2021-02" db="EMBL/GenBank/DDBJ databases">
        <title>Complete genome of Desulfoluna sp. strain ASN36.</title>
        <authorList>
            <person name="Takahashi A."/>
            <person name="Kojima H."/>
            <person name="Fukui M."/>
        </authorList>
    </citation>
    <scope>NUCLEOTIDE SEQUENCE [LARGE SCALE GENOMIC DNA]</scope>
    <source>
        <strain evidence="5 6">ASN36</strain>
    </source>
</reference>
<gene>
    <name evidence="5" type="ORF">DSLASN_38240</name>
</gene>
<dbReference type="PANTHER" id="PTHR43537">
    <property type="entry name" value="TRANSCRIPTIONAL REGULATOR, GNTR FAMILY"/>
    <property type="match status" value="1"/>
</dbReference>
<dbReference type="PRINTS" id="PR00035">
    <property type="entry name" value="HTHGNTR"/>
</dbReference>
<dbReference type="InterPro" id="IPR036390">
    <property type="entry name" value="WH_DNA-bd_sf"/>
</dbReference>
<dbReference type="SUPFAM" id="SSF48008">
    <property type="entry name" value="GntR ligand-binding domain-like"/>
    <property type="match status" value="1"/>
</dbReference>
<evidence type="ECO:0000256" key="1">
    <source>
        <dbReference type="ARBA" id="ARBA00023015"/>
    </source>
</evidence>
<evidence type="ECO:0000313" key="5">
    <source>
        <dbReference type="EMBL" id="BCS98192.1"/>
    </source>
</evidence>
<accession>A0ABM7PLF0</accession>
<proteinExistence type="predicted"/>
<evidence type="ECO:0000313" key="6">
    <source>
        <dbReference type="Proteomes" id="UP001320148"/>
    </source>
</evidence>
<sequence length="233" mass="26119">MTKTQHEERLFEAVARKIATRIHKGEWPPGTRLPPERTLTEHFAVSRSCIREAIHTLAEQQIVETRRGAGTFVSEPDESALSDRLARVVPLKTERLAEIFDVRQIIEPQLAARAALHITEEQLVRLKLLVYEQEKRALAGETTEDIDQEFHLCLAEASGNGILLSVVKNLTAILTESRTQALQTAERSRASVESHVAVIDALERGDSISAENAMRRHLETVESAVFGNKEEQE</sequence>
<dbReference type="Gene3D" id="1.20.120.530">
    <property type="entry name" value="GntR ligand-binding domain-like"/>
    <property type="match status" value="1"/>
</dbReference>
<dbReference type="SMART" id="SM00895">
    <property type="entry name" value="FCD"/>
    <property type="match status" value="1"/>
</dbReference>
<organism evidence="5 6">
    <name type="scientific">Desulfoluna limicola</name>
    <dbReference type="NCBI Taxonomy" id="2810562"/>
    <lineage>
        <taxon>Bacteria</taxon>
        <taxon>Pseudomonadati</taxon>
        <taxon>Thermodesulfobacteriota</taxon>
        <taxon>Desulfobacteria</taxon>
        <taxon>Desulfobacterales</taxon>
        <taxon>Desulfolunaceae</taxon>
        <taxon>Desulfoluna</taxon>
    </lineage>
</organism>
<name>A0ABM7PLF0_9BACT</name>
<dbReference type="SMART" id="SM00345">
    <property type="entry name" value="HTH_GNTR"/>
    <property type="match status" value="1"/>
</dbReference>